<dbReference type="AlphaFoldDB" id="A0A166YM56"/>
<dbReference type="SMART" id="SM00747">
    <property type="entry name" value="CFEM"/>
    <property type="match status" value="1"/>
</dbReference>
<evidence type="ECO:0000256" key="7">
    <source>
        <dbReference type="ARBA" id="ARBA00023157"/>
    </source>
</evidence>
<dbReference type="OrthoDB" id="3767534at2759"/>
<evidence type="ECO:0000256" key="8">
    <source>
        <dbReference type="ARBA" id="ARBA00023288"/>
    </source>
</evidence>
<evidence type="ECO:0000256" key="1">
    <source>
        <dbReference type="ARBA" id="ARBA00004589"/>
    </source>
</evidence>
<accession>A0A166YM56</accession>
<proteinExistence type="inferred from homology"/>
<dbReference type="EMBL" id="AZHB01000102">
    <property type="protein sequence ID" value="OAA37052.1"/>
    <property type="molecule type" value="Genomic_DNA"/>
</dbReference>
<dbReference type="Pfam" id="PF05730">
    <property type="entry name" value="CFEM"/>
    <property type="match status" value="1"/>
</dbReference>
<dbReference type="GO" id="GO:0098552">
    <property type="term" value="C:side of membrane"/>
    <property type="evidence" value="ECO:0007669"/>
    <property type="project" value="UniProtKB-KW"/>
</dbReference>
<keyword evidence="6 11" id="KW-0732">Signal</keyword>
<feature type="domain" description="CFEM" evidence="12">
    <location>
        <begin position="1"/>
        <end position="109"/>
    </location>
</feature>
<dbReference type="STRING" id="1081104.A0A166YM56"/>
<dbReference type="Gene3D" id="3.90.550.10">
    <property type="entry name" value="Spore Coat Polysaccharide Biosynthesis Protein SpsA, Chain A"/>
    <property type="match status" value="1"/>
</dbReference>
<keyword evidence="5" id="KW-0472">Membrane</keyword>
<organism evidence="13 14">
    <name type="scientific">Cordyceps fumosorosea (strain ARSEF 2679)</name>
    <name type="common">Isaria fumosorosea</name>
    <dbReference type="NCBI Taxonomy" id="1081104"/>
    <lineage>
        <taxon>Eukaryota</taxon>
        <taxon>Fungi</taxon>
        <taxon>Dikarya</taxon>
        <taxon>Ascomycota</taxon>
        <taxon>Pezizomycotina</taxon>
        <taxon>Sordariomycetes</taxon>
        <taxon>Hypocreomycetidae</taxon>
        <taxon>Hypocreales</taxon>
        <taxon>Cordycipitaceae</taxon>
        <taxon>Cordyceps</taxon>
    </lineage>
</organism>
<dbReference type="InterPro" id="IPR029044">
    <property type="entry name" value="Nucleotide-diphossugar_trans"/>
</dbReference>
<keyword evidence="7 9" id="KW-1015">Disulfide bond</keyword>
<comment type="caution">
    <text evidence="9">Lacks conserved residue(s) required for the propagation of feature annotation.</text>
</comment>
<evidence type="ECO:0000256" key="5">
    <source>
        <dbReference type="ARBA" id="ARBA00022622"/>
    </source>
</evidence>
<keyword evidence="8" id="KW-0449">Lipoprotein</keyword>
<dbReference type="GO" id="GO:0005576">
    <property type="term" value="C:extracellular region"/>
    <property type="evidence" value="ECO:0007669"/>
    <property type="project" value="UniProtKB-SubCell"/>
</dbReference>
<dbReference type="InterPro" id="IPR050587">
    <property type="entry name" value="GNT1/Glycosyltrans_8"/>
</dbReference>
<evidence type="ECO:0000256" key="4">
    <source>
        <dbReference type="ARBA" id="ARBA00022525"/>
    </source>
</evidence>
<reference evidence="13 14" key="1">
    <citation type="journal article" date="2016" name="Genome Biol. Evol.">
        <title>Divergent and convergent evolution of fungal pathogenicity.</title>
        <authorList>
            <person name="Shang Y."/>
            <person name="Xiao G."/>
            <person name="Zheng P."/>
            <person name="Cen K."/>
            <person name="Zhan S."/>
            <person name="Wang C."/>
        </authorList>
    </citation>
    <scope>NUCLEOTIDE SEQUENCE [LARGE SCALE GENOMIC DNA]</scope>
    <source>
        <strain evidence="13 14">ARSEF 2679</strain>
    </source>
</reference>
<keyword evidence="4" id="KW-0964">Secreted</keyword>
<feature type="compositionally biased region" description="Low complexity" evidence="10">
    <location>
        <begin position="126"/>
        <end position="135"/>
    </location>
</feature>
<evidence type="ECO:0000259" key="12">
    <source>
        <dbReference type="PROSITE" id="PS52012"/>
    </source>
</evidence>
<evidence type="ECO:0000256" key="2">
    <source>
        <dbReference type="ARBA" id="ARBA00004613"/>
    </source>
</evidence>
<dbReference type="Proteomes" id="UP000076744">
    <property type="component" value="Unassembled WGS sequence"/>
</dbReference>
<dbReference type="RefSeq" id="XP_018699280.1">
    <property type="nucleotide sequence ID" value="XM_018853529.1"/>
</dbReference>
<feature type="region of interest" description="Disordered" evidence="10">
    <location>
        <begin position="119"/>
        <end position="139"/>
    </location>
</feature>
<evidence type="ECO:0000256" key="11">
    <source>
        <dbReference type="SAM" id="SignalP"/>
    </source>
</evidence>
<feature type="chain" id="PRO_5007882842" evidence="11">
    <location>
        <begin position="20"/>
        <end position="494"/>
    </location>
</feature>
<dbReference type="PROSITE" id="PS52012">
    <property type="entry name" value="CFEM"/>
    <property type="match status" value="1"/>
</dbReference>
<evidence type="ECO:0000256" key="3">
    <source>
        <dbReference type="ARBA" id="ARBA00010031"/>
    </source>
</evidence>
<dbReference type="SUPFAM" id="SSF53448">
    <property type="entry name" value="Nucleotide-diphospho-sugar transferases"/>
    <property type="match status" value="1"/>
</dbReference>
<dbReference type="InterPro" id="IPR008427">
    <property type="entry name" value="Extracellular_membr_CFEM_dom"/>
</dbReference>
<keyword evidence="5" id="KW-0336">GPI-anchor</keyword>
<dbReference type="GeneID" id="30026222"/>
<evidence type="ECO:0000256" key="10">
    <source>
        <dbReference type="SAM" id="MobiDB-lite"/>
    </source>
</evidence>
<evidence type="ECO:0000256" key="6">
    <source>
        <dbReference type="ARBA" id="ARBA00022729"/>
    </source>
</evidence>
<evidence type="ECO:0000313" key="14">
    <source>
        <dbReference type="Proteomes" id="UP000076744"/>
    </source>
</evidence>
<name>A0A166YM56_CORFA</name>
<keyword evidence="14" id="KW-1185">Reference proteome</keyword>
<keyword evidence="13" id="KW-0808">Transferase</keyword>
<gene>
    <name evidence="13" type="ORF">ISF_09930</name>
</gene>
<dbReference type="GO" id="GO:0016740">
    <property type="term" value="F:transferase activity"/>
    <property type="evidence" value="ECO:0007669"/>
    <property type="project" value="UniProtKB-KW"/>
</dbReference>
<keyword evidence="5" id="KW-0325">Glycoprotein</keyword>
<evidence type="ECO:0000313" key="13">
    <source>
        <dbReference type="EMBL" id="OAA37052.1"/>
    </source>
</evidence>
<dbReference type="PANTHER" id="PTHR11183">
    <property type="entry name" value="GLYCOGENIN SUBFAMILY MEMBER"/>
    <property type="match status" value="1"/>
</dbReference>
<comment type="caution">
    <text evidence="13">The sequence shown here is derived from an EMBL/GenBank/DDBJ whole genome shotgun (WGS) entry which is preliminary data.</text>
</comment>
<comment type="similarity">
    <text evidence="3">Belongs to the RBT5 family.</text>
</comment>
<evidence type="ECO:0000256" key="9">
    <source>
        <dbReference type="PROSITE-ProRule" id="PRU01356"/>
    </source>
</evidence>
<sequence>MRVTIATTYMLATLAVAQSRESLPDCSLSCLDESTALNSNCAADNFGCICSNFNVIHGAATGCIMRACGSEVAMGQFLPAIVNICKTIDTSGFDDTKYFPELKRSASITVFPLESPSITVFPPEPENTATAPATKDAPDAQYRGNGHEKLTQADDPGTAILAYPYSPPPRRDFTSLSKYPAHNTDEPTKYAYSTLYCSREPDLRDPYFETTQSIIWRILWSDFRSKYPIIVFVCPFIPELLRRILRGQGAIVKTIPLLDNIIPDEAIPTKRWIDVLSKLHLWSQMEWRRLVFLDSDAFPVANIDELFRLAPTQRCKEGDLDLEDKAAVAKASGDENMCNYVYAGVAQFSPENINAGVLVLKPNRDLHAKLLRAAKQTADYNFEDMEQGILKSKNAFAIDGPFPVTRLPPAWNTVPEYYLKYLKSGEGEIGGPVKILHVKMWSRFWGQWNNLTQLNDMWDLDWMKMSRFYDSARFEDARRTGIFRELWETSEHIR</sequence>
<feature type="disulfide bond" evidence="9">
    <location>
        <begin position="41"/>
        <end position="48"/>
    </location>
</feature>
<protein>
    <submittedName>
        <fullName evidence="13">Glycosyl transferase, family 8</fullName>
    </submittedName>
</protein>
<feature type="signal peptide" evidence="11">
    <location>
        <begin position="1"/>
        <end position="19"/>
    </location>
</feature>
<comment type="subcellular location">
    <subcellularLocation>
        <location evidence="1">Membrane</location>
        <topology evidence="1">Lipid-anchor</topology>
        <topology evidence="1">GPI-anchor</topology>
    </subcellularLocation>
    <subcellularLocation>
        <location evidence="2">Secreted</location>
    </subcellularLocation>
</comment>